<comment type="subcellular location">
    <subcellularLocation>
        <location evidence="1">Endoplasmic reticulum membrane</location>
    </subcellularLocation>
</comment>
<evidence type="ECO:0000313" key="11">
    <source>
        <dbReference type="EMBL" id="KAJ8950583.1"/>
    </source>
</evidence>
<keyword evidence="3" id="KW-0812">Transmembrane</keyword>
<dbReference type="EMBL" id="JANEYF010002166">
    <property type="protein sequence ID" value="KAJ8950583.1"/>
    <property type="molecule type" value="Genomic_DNA"/>
</dbReference>
<keyword evidence="4" id="KW-0256">Endoplasmic reticulum</keyword>
<feature type="compositionally biased region" description="Polar residues" evidence="9">
    <location>
        <begin position="387"/>
        <end position="406"/>
    </location>
</feature>
<keyword evidence="5" id="KW-1133">Transmembrane helix</keyword>
<evidence type="ECO:0000256" key="9">
    <source>
        <dbReference type="SAM" id="MobiDB-lite"/>
    </source>
</evidence>
<accession>A0AAV8YIY4</accession>
<gene>
    <name evidence="11" type="ORF">NQ314_007807</name>
</gene>
<evidence type="ECO:0000256" key="6">
    <source>
        <dbReference type="ARBA" id="ARBA00023055"/>
    </source>
</evidence>
<keyword evidence="6" id="KW-0445">Lipid transport</keyword>
<dbReference type="CDD" id="cd21675">
    <property type="entry name" value="SMP_TEX2"/>
    <property type="match status" value="1"/>
</dbReference>
<feature type="compositionally biased region" description="Acidic residues" evidence="9">
    <location>
        <begin position="371"/>
        <end position="383"/>
    </location>
</feature>
<name>A0AAV8YIY4_9CUCU</name>
<feature type="region of interest" description="Disordered" evidence="9">
    <location>
        <begin position="90"/>
        <end position="158"/>
    </location>
</feature>
<dbReference type="PANTHER" id="PTHR13466">
    <property type="entry name" value="TEX2 PROTEIN-RELATED"/>
    <property type="match status" value="1"/>
</dbReference>
<dbReference type="GO" id="GO:0005789">
    <property type="term" value="C:endoplasmic reticulum membrane"/>
    <property type="evidence" value="ECO:0007669"/>
    <property type="project" value="UniProtKB-SubCell"/>
</dbReference>
<dbReference type="PANTHER" id="PTHR13466:SF0">
    <property type="entry name" value="SMP-LTD DOMAIN-CONTAINING PROTEIN"/>
    <property type="match status" value="1"/>
</dbReference>
<dbReference type="AlphaFoldDB" id="A0AAV8YIY4"/>
<evidence type="ECO:0000256" key="2">
    <source>
        <dbReference type="ARBA" id="ARBA00022448"/>
    </source>
</evidence>
<protein>
    <recommendedName>
        <fullName evidence="10">SMP-LTD domain-containing protein</fullName>
    </recommendedName>
</protein>
<feature type="region of interest" description="Disordered" evidence="9">
    <location>
        <begin position="42"/>
        <end position="68"/>
    </location>
</feature>
<dbReference type="InterPro" id="IPR031468">
    <property type="entry name" value="SMP_LBD"/>
</dbReference>
<dbReference type="GO" id="GO:0006869">
    <property type="term" value="P:lipid transport"/>
    <property type="evidence" value="ECO:0007669"/>
    <property type="project" value="UniProtKB-KW"/>
</dbReference>
<evidence type="ECO:0000256" key="4">
    <source>
        <dbReference type="ARBA" id="ARBA00022824"/>
    </source>
</evidence>
<evidence type="ECO:0000313" key="12">
    <source>
        <dbReference type="Proteomes" id="UP001162156"/>
    </source>
</evidence>
<evidence type="ECO:0000259" key="10">
    <source>
        <dbReference type="PROSITE" id="PS51847"/>
    </source>
</evidence>
<evidence type="ECO:0000256" key="7">
    <source>
        <dbReference type="ARBA" id="ARBA00023121"/>
    </source>
</evidence>
<keyword evidence="2" id="KW-0813">Transport</keyword>
<feature type="domain" description="SMP-LTD" evidence="10">
    <location>
        <begin position="248"/>
        <end position="438"/>
    </location>
</feature>
<evidence type="ECO:0000256" key="5">
    <source>
        <dbReference type="ARBA" id="ARBA00022989"/>
    </source>
</evidence>
<keyword evidence="7" id="KW-0446">Lipid-binding</keyword>
<dbReference type="Proteomes" id="UP001162156">
    <property type="component" value="Unassembled WGS sequence"/>
</dbReference>
<evidence type="ECO:0000256" key="3">
    <source>
        <dbReference type="ARBA" id="ARBA00022692"/>
    </source>
</evidence>
<proteinExistence type="predicted"/>
<comment type="caution">
    <text evidence="11">The sequence shown here is derived from an EMBL/GenBank/DDBJ whole genome shotgun (WGS) entry which is preliminary data.</text>
</comment>
<feature type="non-terminal residue" evidence="11">
    <location>
        <position position="1"/>
    </location>
</feature>
<organism evidence="11 12">
    <name type="scientific">Rhamnusium bicolor</name>
    <dbReference type="NCBI Taxonomy" id="1586634"/>
    <lineage>
        <taxon>Eukaryota</taxon>
        <taxon>Metazoa</taxon>
        <taxon>Ecdysozoa</taxon>
        <taxon>Arthropoda</taxon>
        <taxon>Hexapoda</taxon>
        <taxon>Insecta</taxon>
        <taxon>Pterygota</taxon>
        <taxon>Neoptera</taxon>
        <taxon>Endopterygota</taxon>
        <taxon>Coleoptera</taxon>
        <taxon>Polyphaga</taxon>
        <taxon>Cucujiformia</taxon>
        <taxon>Chrysomeloidea</taxon>
        <taxon>Cerambycidae</taxon>
        <taxon>Lepturinae</taxon>
        <taxon>Rhagiini</taxon>
        <taxon>Rhamnusium</taxon>
    </lineage>
</organism>
<dbReference type="GO" id="GO:0008289">
    <property type="term" value="F:lipid binding"/>
    <property type="evidence" value="ECO:0007669"/>
    <property type="project" value="UniProtKB-KW"/>
</dbReference>
<dbReference type="PROSITE" id="PS51847">
    <property type="entry name" value="SMP"/>
    <property type="match status" value="1"/>
</dbReference>
<keyword evidence="8" id="KW-0472">Membrane</keyword>
<keyword evidence="12" id="KW-1185">Reference proteome</keyword>
<feature type="compositionally biased region" description="Low complexity" evidence="9">
    <location>
        <begin position="104"/>
        <end position="120"/>
    </location>
</feature>
<sequence>HASSVSCCLFRYWSKKYPICITLAKDQMTFDPEIVLKLQTDEEREEKLSDKAVLEKEKNKTPSRERKGISKFRKMEYPILAQRFSKLTEDEELDLESDSRASTPSADISDAAVDDSPSAPGEEDVLIGTSEQNEEDFNSLPDDWSICSPPQQDSPTGEKIYVFGRTDREKEDWFRRFSAATHKGVGIVSNELGNVDVKDTVSESLIEAAQTELDYLKYMSVFKPSKKQSKYPKEINESDQQDELEDPRPDLILWLNALIGRVLFDCVRNPVFTLKVRERIQRKLCTIKLPYFIEEILIPELSLGKTSPFIHRTGKPVLDERGLWIDLDITYEGMIVLTLQTKLNLMRLKNPQAYEKSTILEKSAIYHSDIDDSAESSSDEEGPQDIPNITQESSTPLTSGGSSNSGKKFIKMVDRIAESKFFQAATENRYIKKAMEGR</sequence>
<evidence type="ECO:0000256" key="8">
    <source>
        <dbReference type="ARBA" id="ARBA00023136"/>
    </source>
</evidence>
<feature type="region of interest" description="Disordered" evidence="9">
    <location>
        <begin position="370"/>
        <end position="406"/>
    </location>
</feature>
<evidence type="ECO:0000256" key="1">
    <source>
        <dbReference type="ARBA" id="ARBA00004586"/>
    </source>
</evidence>
<reference evidence="11" key="1">
    <citation type="journal article" date="2023" name="Insect Mol. Biol.">
        <title>Genome sequencing provides insights into the evolution of gene families encoding plant cell wall-degrading enzymes in longhorned beetles.</title>
        <authorList>
            <person name="Shin N.R."/>
            <person name="Okamura Y."/>
            <person name="Kirsch R."/>
            <person name="Pauchet Y."/>
        </authorList>
    </citation>
    <scope>NUCLEOTIDE SEQUENCE</scope>
    <source>
        <strain evidence="11">RBIC_L_NR</strain>
    </source>
</reference>